<name>A0A7W7WDU2_9ACTN</name>
<sequence>MTMSTHVAARPVQRVKSVPIHRALPRLAREPAHALAEFAREADGEIVRLGLGPFRPYLVSHPDHVQQVLRGDWTNYRREGMFWRPLQRLLGTGLLGEDESWEASRKVLQPLFTARYIAALGEVAAKTIAARIEELDEYAQVGRSIDAADEMKTIFNRVTVQMLFGDRITHEEVGRLATAFDTAFASINFRLLMPFMPYSIRIPGDRAFMKAVKTVDEAVLPVIRKERVNPGDGFEIVSELCRARRHDGAEAGEKQIRDDLVSIYVAAAESSATTLTWLWPLLDAHPEVAARLHDEIGRVVGAGPAVPAHVPKLRYTRMILQELLRLYPPGWVAPRMATKPVELDGVRVKAGTQVLLSPYATHRLEEFWDRPLEFDPERFAPENQERRHRYAYFPFGAGPHQCMGRHLFYLLASLMVATVLSRFRPSLRTPGPFTQAPAASLRPQQKIELDLVRVERVRGDAR</sequence>
<keyword evidence="5 7" id="KW-0408">Iron</keyword>
<keyword evidence="4 8" id="KW-0560">Oxidoreductase</keyword>
<dbReference type="Proteomes" id="UP000534286">
    <property type="component" value="Unassembled WGS sequence"/>
</dbReference>
<evidence type="ECO:0000256" key="6">
    <source>
        <dbReference type="ARBA" id="ARBA00023033"/>
    </source>
</evidence>
<gene>
    <name evidence="9" type="ORF">FHR32_008470</name>
</gene>
<dbReference type="PRINTS" id="PR00385">
    <property type="entry name" value="P450"/>
</dbReference>
<dbReference type="PANTHER" id="PTHR24291">
    <property type="entry name" value="CYTOCHROME P450 FAMILY 4"/>
    <property type="match status" value="1"/>
</dbReference>
<keyword evidence="10" id="KW-1185">Reference proteome</keyword>
<evidence type="ECO:0000256" key="1">
    <source>
        <dbReference type="ARBA" id="ARBA00010617"/>
    </source>
</evidence>
<organism evidence="9 10">
    <name type="scientific">Streptosporangium album</name>
    <dbReference type="NCBI Taxonomy" id="47479"/>
    <lineage>
        <taxon>Bacteria</taxon>
        <taxon>Bacillati</taxon>
        <taxon>Actinomycetota</taxon>
        <taxon>Actinomycetes</taxon>
        <taxon>Streptosporangiales</taxon>
        <taxon>Streptosporangiaceae</taxon>
        <taxon>Streptosporangium</taxon>
    </lineage>
</organism>
<reference evidence="9 10" key="1">
    <citation type="submission" date="2020-08" db="EMBL/GenBank/DDBJ databases">
        <title>Sequencing the genomes of 1000 actinobacteria strains.</title>
        <authorList>
            <person name="Klenk H.-P."/>
        </authorList>
    </citation>
    <scope>NUCLEOTIDE SEQUENCE [LARGE SCALE GENOMIC DNA]</scope>
    <source>
        <strain evidence="9 10">DSM 43023</strain>
    </source>
</reference>
<keyword evidence="3 7" id="KW-0479">Metal-binding</keyword>
<evidence type="ECO:0000256" key="5">
    <source>
        <dbReference type="ARBA" id="ARBA00023004"/>
    </source>
</evidence>
<evidence type="ECO:0000256" key="4">
    <source>
        <dbReference type="ARBA" id="ARBA00023002"/>
    </source>
</evidence>
<dbReference type="InterPro" id="IPR002401">
    <property type="entry name" value="Cyt_P450_E_grp-I"/>
</dbReference>
<evidence type="ECO:0000313" key="10">
    <source>
        <dbReference type="Proteomes" id="UP000534286"/>
    </source>
</evidence>
<feature type="binding site" description="axial binding residue" evidence="7">
    <location>
        <position position="402"/>
    </location>
    <ligand>
        <name>heme</name>
        <dbReference type="ChEBI" id="CHEBI:30413"/>
    </ligand>
    <ligandPart>
        <name>Fe</name>
        <dbReference type="ChEBI" id="CHEBI:18248"/>
    </ligandPart>
</feature>
<comment type="caution">
    <text evidence="9">The sequence shown here is derived from an EMBL/GenBank/DDBJ whole genome shotgun (WGS) entry which is preliminary data.</text>
</comment>
<dbReference type="PROSITE" id="PS00086">
    <property type="entry name" value="CYTOCHROME_P450"/>
    <property type="match status" value="1"/>
</dbReference>
<dbReference type="GO" id="GO:0005506">
    <property type="term" value="F:iron ion binding"/>
    <property type="evidence" value="ECO:0007669"/>
    <property type="project" value="InterPro"/>
</dbReference>
<dbReference type="SUPFAM" id="SSF48264">
    <property type="entry name" value="Cytochrome P450"/>
    <property type="match status" value="1"/>
</dbReference>
<dbReference type="InterPro" id="IPR036396">
    <property type="entry name" value="Cyt_P450_sf"/>
</dbReference>
<evidence type="ECO:0000256" key="2">
    <source>
        <dbReference type="ARBA" id="ARBA00022617"/>
    </source>
</evidence>
<protein>
    <submittedName>
        <fullName evidence="9">Cytochrome P450</fullName>
    </submittedName>
</protein>
<dbReference type="InterPro" id="IPR050196">
    <property type="entry name" value="Cytochrome_P450_Monoox"/>
</dbReference>
<accession>A0A7W7WDU2</accession>
<comment type="cofactor">
    <cofactor evidence="7">
        <name>heme</name>
        <dbReference type="ChEBI" id="CHEBI:30413"/>
    </cofactor>
</comment>
<comment type="similarity">
    <text evidence="1 8">Belongs to the cytochrome P450 family.</text>
</comment>
<keyword evidence="2 7" id="KW-0349">Heme</keyword>
<dbReference type="PANTHER" id="PTHR24291:SF50">
    <property type="entry name" value="BIFUNCTIONAL ALBAFLAVENONE MONOOXYGENASE_TERPENE SYNTHASE"/>
    <property type="match status" value="1"/>
</dbReference>
<proteinExistence type="inferred from homology"/>
<dbReference type="InterPro" id="IPR017972">
    <property type="entry name" value="Cyt_P450_CS"/>
</dbReference>
<dbReference type="EMBL" id="JACHJU010000007">
    <property type="protein sequence ID" value="MBB4944067.1"/>
    <property type="molecule type" value="Genomic_DNA"/>
</dbReference>
<evidence type="ECO:0000256" key="7">
    <source>
        <dbReference type="PIRSR" id="PIRSR602401-1"/>
    </source>
</evidence>
<dbReference type="GO" id="GO:0004497">
    <property type="term" value="F:monooxygenase activity"/>
    <property type="evidence" value="ECO:0007669"/>
    <property type="project" value="UniProtKB-KW"/>
</dbReference>
<keyword evidence="6 8" id="KW-0503">Monooxygenase</keyword>
<dbReference type="PRINTS" id="PR00463">
    <property type="entry name" value="EP450I"/>
</dbReference>
<dbReference type="Gene3D" id="1.10.630.10">
    <property type="entry name" value="Cytochrome P450"/>
    <property type="match status" value="1"/>
</dbReference>
<dbReference type="AlphaFoldDB" id="A0A7W7WDU2"/>
<dbReference type="GO" id="GO:0020037">
    <property type="term" value="F:heme binding"/>
    <property type="evidence" value="ECO:0007669"/>
    <property type="project" value="InterPro"/>
</dbReference>
<evidence type="ECO:0000256" key="3">
    <source>
        <dbReference type="ARBA" id="ARBA00022723"/>
    </source>
</evidence>
<evidence type="ECO:0000313" key="9">
    <source>
        <dbReference type="EMBL" id="MBB4944067.1"/>
    </source>
</evidence>
<dbReference type="InterPro" id="IPR001128">
    <property type="entry name" value="Cyt_P450"/>
</dbReference>
<dbReference type="GO" id="GO:0016705">
    <property type="term" value="F:oxidoreductase activity, acting on paired donors, with incorporation or reduction of molecular oxygen"/>
    <property type="evidence" value="ECO:0007669"/>
    <property type="project" value="InterPro"/>
</dbReference>
<evidence type="ECO:0000256" key="8">
    <source>
        <dbReference type="RuleBase" id="RU000461"/>
    </source>
</evidence>
<dbReference type="Pfam" id="PF00067">
    <property type="entry name" value="p450"/>
    <property type="match status" value="1"/>
</dbReference>